<feature type="non-terminal residue" evidence="5">
    <location>
        <position position="218"/>
    </location>
</feature>
<dbReference type="EMBL" id="OV170231">
    <property type="protein sequence ID" value="CAH0717145.1"/>
    <property type="molecule type" value="Genomic_DNA"/>
</dbReference>
<dbReference type="AlphaFoldDB" id="A0A8J9VD26"/>
<proteinExistence type="inferred from homology"/>
<reference evidence="5" key="1">
    <citation type="submission" date="2021-12" db="EMBL/GenBank/DDBJ databases">
        <authorList>
            <person name="Martin H S."/>
        </authorList>
    </citation>
    <scope>NUCLEOTIDE SEQUENCE</scope>
</reference>
<sequence length="218" mass="21230">MVTKAVFLFCAQALLVKYVSNQYIGAACNPAANALAWEASSAAPCACAAAWNAGPYAAGLAAPWAGPMAASPCVGAEWATGYSPASFTASNGGGLAITSASQIAPTGVSMTSDNAYEGPLAVSGSIPFLGAVALEGALPTAGVGAITYGCGNGNVAMLSEDIAPAGYNTLAGAYGYGPGVAAELGYGYGSPLAYEAGIAGPGYGPYGYRSCGCGAFTK</sequence>
<gene>
    <name evidence="5" type="ORF">BINO364_LOCUS3784</name>
</gene>
<evidence type="ECO:0000313" key="5">
    <source>
        <dbReference type="EMBL" id="CAH0717145.1"/>
    </source>
</evidence>
<dbReference type="Proteomes" id="UP000838878">
    <property type="component" value="Chromosome 11"/>
</dbReference>
<dbReference type="OrthoDB" id="6930117at2759"/>
<dbReference type="Pfam" id="PF01723">
    <property type="entry name" value="Chorion_1"/>
    <property type="match status" value="1"/>
</dbReference>
<accession>A0A8J9VD26</accession>
<name>A0A8J9VD26_9NEOP</name>
<feature type="signal peptide" evidence="4">
    <location>
        <begin position="1"/>
        <end position="21"/>
    </location>
</feature>
<protein>
    <submittedName>
        <fullName evidence="5">Uncharacterized protein</fullName>
    </submittedName>
</protein>
<dbReference type="GO" id="GO:0042600">
    <property type="term" value="C:egg chorion"/>
    <property type="evidence" value="ECO:0007669"/>
    <property type="project" value="InterPro"/>
</dbReference>
<organism evidence="5 6">
    <name type="scientific">Brenthis ino</name>
    <name type="common">lesser marbled fritillary</name>
    <dbReference type="NCBI Taxonomy" id="405034"/>
    <lineage>
        <taxon>Eukaryota</taxon>
        <taxon>Metazoa</taxon>
        <taxon>Ecdysozoa</taxon>
        <taxon>Arthropoda</taxon>
        <taxon>Hexapoda</taxon>
        <taxon>Insecta</taxon>
        <taxon>Pterygota</taxon>
        <taxon>Neoptera</taxon>
        <taxon>Endopterygota</taxon>
        <taxon>Lepidoptera</taxon>
        <taxon>Glossata</taxon>
        <taxon>Ditrysia</taxon>
        <taxon>Papilionoidea</taxon>
        <taxon>Nymphalidae</taxon>
        <taxon>Heliconiinae</taxon>
        <taxon>Argynnini</taxon>
        <taxon>Brenthis</taxon>
    </lineage>
</organism>
<evidence type="ECO:0000256" key="2">
    <source>
        <dbReference type="ARBA" id="ARBA00022737"/>
    </source>
</evidence>
<keyword evidence="4" id="KW-0732">Signal</keyword>
<dbReference type="GO" id="GO:0005213">
    <property type="term" value="F:structural constituent of egg chorion"/>
    <property type="evidence" value="ECO:0007669"/>
    <property type="project" value="InterPro"/>
</dbReference>
<comment type="similarity">
    <text evidence="1 3">Belongs to the chorion protein family.</text>
</comment>
<dbReference type="GO" id="GO:0007304">
    <property type="term" value="P:chorion-containing eggshell formation"/>
    <property type="evidence" value="ECO:0007669"/>
    <property type="project" value="InterPro"/>
</dbReference>
<keyword evidence="2" id="KW-0677">Repeat</keyword>
<dbReference type="PROSITE" id="PS51257">
    <property type="entry name" value="PROKAR_LIPOPROTEIN"/>
    <property type="match status" value="1"/>
</dbReference>
<evidence type="ECO:0000256" key="3">
    <source>
        <dbReference type="RuleBase" id="RU004378"/>
    </source>
</evidence>
<dbReference type="InterPro" id="IPR002635">
    <property type="entry name" value="Chorion"/>
</dbReference>
<feature type="chain" id="PRO_5035475992" evidence="4">
    <location>
        <begin position="22"/>
        <end position="218"/>
    </location>
</feature>
<evidence type="ECO:0000256" key="4">
    <source>
        <dbReference type="SAM" id="SignalP"/>
    </source>
</evidence>
<evidence type="ECO:0000313" key="6">
    <source>
        <dbReference type="Proteomes" id="UP000838878"/>
    </source>
</evidence>
<keyword evidence="6" id="KW-1185">Reference proteome</keyword>
<evidence type="ECO:0000256" key="1">
    <source>
        <dbReference type="ARBA" id="ARBA00005906"/>
    </source>
</evidence>